<reference evidence="2 3" key="2">
    <citation type="submission" date="2019-11" db="EMBL/GenBank/DDBJ databases">
        <title>A de novo genome assembly of a pear dwarfing rootstock.</title>
        <authorList>
            <person name="Wang F."/>
            <person name="Wang J."/>
            <person name="Li S."/>
            <person name="Zhang Y."/>
            <person name="Fang M."/>
            <person name="Ma L."/>
            <person name="Zhao Y."/>
            <person name="Jiang S."/>
        </authorList>
    </citation>
    <scope>NUCLEOTIDE SEQUENCE [LARGE SCALE GENOMIC DNA]</scope>
    <source>
        <strain evidence="2">S2</strain>
        <tissue evidence="2">Leaf</tissue>
    </source>
</reference>
<dbReference type="Pfam" id="PF14244">
    <property type="entry name" value="Retrotran_gag_3"/>
    <property type="match status" value="1"/>
</dbReference>
<evidence type="ECO:0000313" key="2">
    <source>
        <dbReference type="EMBL" id="KAB2627617.1"/>
    </source>
</evidence>
<evidence type="ECO:0000259" key="1">
    <source>
        <dbReference type="Pfam" id="PF14244"/>
    </source>
</evidence>
<dbReference type="Proteomes" id="UP000327157">
    <property type="component" value="Unassembled WGS sequence"/>
</dbReference>
<reference evidence="2 3" key="1">
    <citation type="submission" date="2019-09" db="EMBL/GenBank/DDBJ databases">
        <authorList>
            <person name="Ou C."/>
        </authorList>
    </citation>
    <scope>NUCLEOTIDE SEQUENCE [LARGE SCALE GENOMIC DNA]</scope>
    <source>
        <strain evidence="2">S2</strain>
        <tissue evidence="2">Leaf</tissue>
    </source>
</reference>
<comment type="caution">
    <text evidence="2">The sequence shown here is derived from an EMBL/GenBank/DDBJ whole genome shotgun (WGS) entry which is preliminary data.</text>
</comment>
<gene>
    <name evidence="2" type="ORF">D8674_040024</name>
</gene>
<keyword evidence="3" id="KW-1185">Reference proteome</keyword>
<accession>A0A5N5HLC3</accession>
<dbReference type="PANTHER" id="PTHR47481:SF22">
    <property type="entry name" value="RETROTRANSPOSON GAG DOMAIN-CONTAINING PROTEIN"/>
    <property type="match status" value="1"/>
</dbReference>
<sequence length="115" mass="12664">MALPAAHTISHPNVTTFLTIKLDRTNYPLWRAQFLHLLRSRGLLSFVDGSTVCPPAFLSDADGTVTDTQDQLVLSWLASSLTPNVLSVIVNKVCAADAWRTLQDRYASSSHNRVV</sequence>
<feature type="domain" description="Retrotransposon Copia-like N-terminal" evidence="1">
    <location>
        <begin position="17"/>
        <end position="55"/>
    </location>
</feature>
<protein>
    <recommendedName>
        <fullName evidence="1">Retrotransposon Copia-like N-terminal domain-containing protein</fullName>
    </recommendedName>
</protein>
<organism evidence="2 3">
    <name type="scientific">Pyrus ussuriensis x Pyrus communis</name>
    <dbReference type="NCBI Taxonomy" id="2448454"/>
    <lineage>
        <taxon>Eukaryota</taxon>
        <taxon>Viridiplantae</taxon>
        <taxon>Streptophyta</taxon>
        <taxon>Embryophyta</taxon>
        <taxon>Tracheophyta</taxon>
        <taxon>Spermatophyta</taxon>
        <taxon>Magnoliopsida</taxon>
        <taxon>eudicotyledons</taxon>
        <taxon>Gunneridae</taxon>
        <taxon>Pentapetalae</taxon>
        <taxon>rosids</taxon>
        <taxon>fabids</taxon>
        <taxon>Rosales</taxon>
        <taxon>Rosaceae</taxon>
        <taxon>Amygdaloideae</taxon>
        <taxon>Maleae</taxon>
        <taxon>Pyrus</taxon>
    </lineage>
</organism>
<proteinExistence type="predicted"/>
<evidence type="ECO:0000313" key="3">
    <source>
        <dbReference type="Proteomes" id="UP000327157"/>
    </source>
</evidence>
<dbReference type="InterPro" id="IPR029472">
    <property type="entry name" value="Copia-like_N"/>
</dbReference>
<dbReference type="AlphaFoldDB" id="A0A5N5HLC3"/>
<dbReference type="EMBL" id="SMOL01000152">
    <property type="protein sequence ID" value="KAB2627617.1"/>
    <property type="molecule type" value="Genomic_DNA"/>
</dbReference>
<name>A0A5N5HLC3_9ROSA</name>
<dbReference type="PANTHER" id="PTHR47481">
    <property type="match status" value="1"/>
</dbReference>
<dbReference type="OrthoDB" id="1845088at2759"/>